<evidence type="ECO:0000313" key="1">
    <source>
        <dbReference type="EMBL" id="MFD0966504.1"/>
    </source>
</evidence>
<organism evidence="1 2">
    <name type="scientific">Seminibacterium arietis</name>
    <dbReference type="NCBI Taxonomy" id="1173502"/>
    <lineage>
        <taxon>Bacteria</taxon>
        <taxon>Pseudomonadati</taxon>
        <taxon>Pseudomonadota</taxon>
        <taxon>Gammaproteobacteria</taxon>
        <taxon>Pasteurellales</taxon>
        <taxon>Pasteurellaceae</taxon>
        <taxon>Seminibacterium</taxon>
    </lineage>
</organism>
<accession>A0ABW3I993</accession>
<dbReference type="EMBL" id="JBHTJN010000011">
    <property type="protein sequence ID" value="MFD0966504.1"/>
    <property type="molecule type" value="Genomic_DNA"/>
</dbReference>
<sequence length="260" mass="30577">MSGFTQKSSLIIQVGLYKTENTYQCLWFDQKKVPHFMQSSSHLSIKEIQSQLNASDVVDNKIKKKPKFIVSIQPQHIWTRSLLLPHLLTPQESEQQCHFLLENELPTPLEQLWFDYCTTPLKQSCRLDIFAIIKNTAKDYLKKYSPLLISVLDSHSHAIVRAFQYLLNLSDEEINEKLFLYKDSECCLAIQQKSGQFRTVQHSKNNILIIFEHFCQRYNERPTEIYFYSTSEIKKTPQQWNQVNTDLPFIALGNALWRQE</sequence>
<dbReference type="Proteomes" id="UP001596996">
    <property type="component" value="Unassembled WGS sequence"/>
</dbReference>
<gene>
    <name evidence="1" type="ORF">ACFQ02_06570</name>
</gene>
<keyword evidence="2" id="KW-1185">Reference proteome</keyword>
<dbReference type="RefSeq" id="WP_380820816.1">
    <property type="nucleotide sequence ID" value="NZ_JBHTJN010000011.1"/>
</dbReference>
<proteinExistence type="predicted"/>
<comment type="caution">
    <text evidence="1">The sequence shown here is derived from an EMBL/GenBank/DDBJ whole genome shotgun (WGS) entry which is preliminary data.</text>
</comment>
<reference evidence="2" key="1">
    <citation type="journal article" date="2019" name="Int. J. Syst. Evol. Microbiol.">
        <title>The Global Catalogue of Microorganisms (GCM) 10K type strain sequencing project: providing services to taxonomists for standard genome sequencing and annotation.</title>
        <authorList>
            <consortium name="The Broad Institute Genomics Platform"/>
            <consortium name="The Broad Institute Genome Sequencing Center for Infectious Disease"/>
            <person name="Wu L."/>
            <person name="Ma J."/>
        </authorList>
    </citation>
    <scope>NUCLEOTIDE SEQUENCE [LARGE SCALE GENOMIC DNA]</scope>
    <source>
        <strain evidence="2">CCUG 61707</strain>
    </source>
</reference>
<protein>
    <submittedName>
        <fullName evidence="1">Competence protein ComA</fullName>
    </submittedName>
</protein>
<name>A0ABW3I993_9PAST</name>
<evidence type="ECO:0000313" key="2">
    <source>
        <dbReference type="Proteomes" id="UP001596996"/>
    </source>
</evidence>